<dbReference type="SMART" id="SM01005">
    <property type="entry name" value="Ala_racemase_C"/>
    <property type="match status" value="1"/>
</dbReference>
<dbReference type="Gene3D" id="2.40.37.10">
    <property type="entry name" value="Lyase, Ornithine Decarboxylase, Chain A, domain 1"/>
    <property type="match status" value="1"/>
</dbReference>
<dbReference type="EMBL" id="CP003382">
    <property type="protein sequence ID" value="AFZ65973.1"/>
    <property type="molecule type" value="Genomic_DNA"/>
</dbReference>
<feature type="binding site" evidence="4 6">
    <location>
        <position position="126"/>
    </location>
    <ligand>
        <name>substrate</name>
    </ligand>
</feature>
<dbReference type="OrthoDB" id="9813814at2"/>
<dbReference type="Pfam" id="PF00842">
    <property type="entry name" value="Ala_racemase_C"/>
    <property type="match status" value="1"/>
</dbReference>
<dbReference type="InterPro" id="IPR011079">
    <property type="entry name" value="Ala_racemase_C"/>
</dbReference>
<evidence type="ECO:0000256" key="6">
    <source>
        <dbReference type="PIRSR" id="PIRSR600821-52"/>
    </source>
</evidence>
<name>K9ZWE9_DEIPD</name>
<feature type="domain" description="Alanine racemase C-terminal" evidence="7">
    <location>
        <begin position="228"/>
        <end position="352"/>
    </location>
</feature>
<protein>
    <recommendedName>
        <fullName evidence="4">Alanine racemase</fullName>
        <ecNumber evidence="4">5.1.1.1</ecNumber>
    </recommendedName>
</protein>
<gene>
    <name evidence="8" type="ordered locus">Deipe_0373</name>
</gene>
<dbReference type="InterPro" id="IPR000821">
    <property type="entry name" value="Ala_racemase"/>
</dbReference>
<dbReference type="SUPFAM" id="SSF51419">
    <property type="entry name" value="PLP-binding barrel"/>
    <property type="match status" value="1"/>
</dbReference>
<dbReference type="PROSITE" id="PS00395">
    <property type="entry name" value="ALANINE_RACEMASE"/>
    <property type="match status" value="1"/>
</dbReference>
<comment type="pathway">
    <text evidence="4">Amino-acid biosynthesis; D-alanine biosynthesis; D-alanine from L-alanine: step 1/1.</text>
</comment>
<dbReference type="GO" id="GO:0030632">
    <property type="term" value="P:D-alanine biosynthetic process"/>
    <property type="evidence" value="ECO:0007669"/>
    <property type="project" value="UniProtKB-UniRule"/>
</dbReference>
<evidence type="ECO:0000256" key="5">
    <source>
        <dbReference type="PIRSR" id="PIRSR600821-50"/>
    </source>
</evidence>
<dbReference type="Pfam" id="PF01168">
    <property type="entry name" value="Ala_racemase_N"/>
    <property type="match status" value="1"/>
</dbReference>
<dbReference type="GO" id="GO:0008784">
    <property type="term" value="F:alanine racemase activity"/>
    <property type="evidence" value="ECO:0007669"/>
    <property type="project" value="UniProtKB-UniRule"/>
</dbReference>
<evidence type="ECO:0000256" key="2">
    <source>
        <dbReference type="ARBA" id="ARBA00022898"/>
    </source>
</evidence>
<dbReference type="PANTHER" id="PTHR30511">
    <property type="entry name" value="ALANINE RACEMASE"/>
    <property type="match status" value="1"/>
</dbReference>
<dbReference type="PATRIC" id="fig|937777.3.peg.381"/>
<dbReference type="UniPathway" id="UPA00042">
    <property type="reaction ID" value="UER00497"/>
</dbReference>
<comment type="cofactor">
    <cofactor evidence="1 4 5">
        <name>pyridoxal 5'-phosphate</name>
        <dbReference type="ChEBI" id="CHEBI:597326"/>
    </cofactor>
</comment>
<dbReference type="PRINTS" id="PR00992">
    <property type="entry name" value="ALARACEMASE"/>
</dbReference>
<dbReference type="HAMAP" id="MF_01201">
    <property type="entry name" value="Ala_racemase"/>
    <property type="match status" value="1"/>
</dbReference>
<dbReference type="InterPro" id="IPR029066">
    <property type="entry name" value="PLP-binding_barrel"/>
</dbReference>
<feature type="active site" description="Proton acceptor; specific for D-alanine" evidence="4">
    <location>
        <position position="34"/>
    </location>
</feature>
<comment type="function">
    <text evidence="4">Catalyzes the interconversion of L-alanine and D-alanine. May also act on other amino acids.</text>
</comment>
<dbReference type="Proteomes" id="UP000010467">
    <property type="component" value="Chromosome"/>
</dbReference>
<dbReference type="SUPFAM" id="SSF50621">
    <property type="entry name" value="Alanine racemase C-terminal domain-like"/>
    <property type="match status" value="1"/>
</dbReference>
<proteinExistence type="inferred from homology"/>
<dbReference type="eggNOG" id="COG0787">
    <property type="taxonomic scope" value="Bacteria"/>
</dbReference>
<dbReference type="InterPro" id="IPR001608">
    <property type="entry name" value="Ala_racemase_N"/>
</dbReference>
<organism evidence="8 9">
    <name type="scientific">Deinococcus peraridilitoris (strain DSM 19664 / LMG 22246 / CIP 109416 / KR-200)</name>
    <dbReference type="NCBI Taxonomy" id="937777"/>
    <lineage>
        <taxon>Bacteria</taxon>
        <taxon>Thermotogati</taxon>
        <taxon>Deinococcota</taxon>
        <taxon>Deinococci</taxon>
        <taxon>Deinococcales</taxon>
        <taxon>Deinococcaceae</taxon>
        <taxon>Deinococcus</taxon>
    </lineage>
</organism>
<feature type="binding site" evidence="4 6">
    <location>
        <position position="297"/>
    </location>
    <ligand>
        <name>substrate</name>
    </ligand>
</feature>
<comment type="catalytic activity">
    <reaction evidence="4">
        <text>L-alanine = D-alanine</text>
        <dbReference type="Rhea" id="RHEA:20249"/>
        <dbReference type="ChEBI" id="CHEBI:57416"/>
        <dbReference type="ChEBI" id="CHEBI:57972"/>
        <dbReference type="EC" id="5.1.1.1"/>
    </reaction>
</comment>
<dbReference type="RefSeq" id="WP_015234284.1">
    <property type="nucleotide sequence ID" value="NC_019793.1"/>
</dbReference>
<dbReference type="Gene3D" id="3.20.20.10">
    <property type="entry name" value="Alanine racemase"/>
    <property type="match status" value="1"/>
</dbReference>
<dbReference type="InterPro" id="IPR009006">
    <property type="entry name" value="Ala_racemase/Decarboxylase_C"/>
</dbReference>
<evidence type="ECO:0000259" key="7">
    <source>
        <dbReference type="SMART" id="SM01005"/>
    </source>
</evidence>
<dbReference type="NCBIfam" id="TIGR00492">
    <property type="entry name" value="alr"/>
    <property type="match status" value="1"/>
</dbReference>
<evidence type="ECO:0000313" key="8">
    <source>
        <dbReference type="EMBL" id="AFZ65973.1"/>
    </source>
</evidence>
<keyword evidence="2 4" id="KW-0663">Pyridoxal phosphate</keyword>
<dbReference type="STRING" id="937777.Deipe_0373"/>
<comment type="similarity">
    <text evidence="4">Belongs to the alanine racemase family.</text>
</comment>
<reference evidence="9" key="1">
    <citation type="submission" date="2012-03" db="EMBL/GenBank/DDBJ databases">
        <title>Complete sequence of chromosome of Deinococcus peraridilitoris DSM 19664.</title>
        <authorList>
            <person name="Lucas S."/>
            <person name="Copeland A."/>
            <person name="Lapidus A."/>
            <person name="Glavina del Rio T."/>
            <person name="Dalin E."/>
            <person name="Tice H."/>
            <person name="Bruce D."/>
            <person name="Goodwin L."/>
            <person name="Pitluck S."/>
            <person name="Peters L."/>
            <person name="Mikhailova N."/>
            <person name="Lu M."/>
            <person name="Kyrpides N."/>
            <person name="Mavromatis K."/>
            <person name="Ivanova N."/>
            <person name="Brettin T."/>
            <person name="Detter J.C."/>
            <person name="Han C."/>
            <person name="Larimer F."/>
            <person name="Land M."/>
            <person name="Hauser L."/>
            <person name="Markowitz V."/>
            <person name="Cheng J.-F."/>
            <person name="Hugenholtz P."/>
            <person name="Woyke T."/>
            <person name="Wu D."/>
            <person name="Pukall R."/>
            <person name="Steenblock K."/>
            <person name="Brambilla E."/>
            <person name="Klenk H.-P."/>
            <person name="Eisen J.A."/>
        </authorList>
    </citation>
    <scope>NUCLEOTIDE SEQUENCE [LARGE SCALE GENOMIC DNA]</scope>
    <source>
        <strain evidence="9">DSM 19664 / LMG 22246 / CIP 109416 / KR-200</strain>
    </source>
</reference>
<evidence type="ECO:0000256" key="4">
    <source>
        <dbReference type="HAMAP-Rule" id="MF_01201"/>
    </source>
</evidence>
<dbReference type="GO" id="GO:0030170">
    <property type="term" value="F:pyridoxal phosphate binding"/>
    <property type="evidence" value="ECO:0007669"/>
    <property type="project" value="UniProtKB-UniRule"/>
</dbReference>
<evidence type="ECO:0000256" key="3">
    <source>
        <dbReference type="ARBA" id="ARBA00023235"/>
    </source>
</evidence>
<dbReference type="InterPro" id="IPR020622">
    <property type="entry name" value="Ala_racemase_pyridoxalP-BS"/>
</dbReference>
<accession>K9ZWE9</accession>
<dbReference type="CDD" id="cd00430">
    <property type="entry name" value="PLPDE_III_AR"/>
    <property type="match status" value="1"/>
</dbReference>
<feature type="modified residue" description="N6-(pyridoxal phosphate)lysine" evidence="4 5">
    <location>
        <position position="34"/>
    </location>
</feature>
<keyword evidence="3 4" id="KW-0413">Isomerase</keyword>
<evidence type="ECO:0000256" key="1">
    <source>
        <dbReference type="ARBA" id="ARBA00001933"/>
    </source>
</evidence>
<dbReference type="HOGENOM" id="CLU_028393_2_2_0"/>
<evidence type="ECO:0000313" key="9">
    <source>
        <dbReference type="Proteomes" id="UP000010467"/>
    </source>
</evidence>
<sequence length="361" mass="38439">MLPRAEALISQAALQQNLQLLSRHAGAPVLLPVKADAYGHGAVLVSRAVDELPELWGYGVASADEALELIEAGVRKPVLLLTPAPGEDLPELSKLGVRVTVSSARELRGLPASARVHLKVNTGMNRLGVRPAEAADVAHALAARGQLEGIFTHFASSEGPDLTRAEAQLSAFREVLSTAPRVLAHACNSGGVFNFGRRAAFDLIRPGIAAYGYAPDAHLKGQLPLQPVLRLRARIGHVHRVQAGEAVSYGALWRAERESEIAVLGIGYADGYPRPATGRAQVIVHGEMRPVVGRICMDQCMVDVSGLNVQPGGWVEVLGPGPIDADHVGEWSGTISYEVLTGIGRRVRRTLVPVETRRGMA</sequence>
<dbReference type="AlphaFoldDB" id="K9ZWE9"/>
<dbReference type="EC" id="5.1.1.1" evidence="4"/>
<dbReference type="PANTHER" id="PTHR30511:SF0">
    <property type="entry name" value="ALANINE RACEMASE, CATABOLIC-RELATED"/>
    <property type="match status" value="1"/>
</dbReference>
<dbReference type="GO" id="GO:0005829">
    <property type="term" value="C:cytosol"/>
    <property type="evidence" value="ECO:0007669"/>
    <property type="project" value="TreeGrafter"/>
</dbReference>
<feature type="active site" description="Proton acceptor; specific for L-alanine" evidence="4">
    <location>
        <position position="249"/>
    </location>
</feature>
<dbReference type="KEGG" id="dpd:Deipe_0373"/>
<keyword evidence="9" id="KW-1185">Reference proteome</keyword>
<dbReference type="FunFam" id="3.20.20.10:FF:000002">
    <property type="entry name" value="Alanine racemase"/>
    <property type="match status" value="1"/>
</dbReference>